<sequence length="179" mass="20238">MKNVKLLIVVLISFISVVCSAQEQISATSTLYIVRTSSLGAAMNFKFFMDDQYLGKFNYGKYFKLEVPAGEHVIWAKAENRSYVKATLEAGQTYVINAEPKMGAMKASVALKAINEPTEKEMERIIKYINKKKLLIYDKDKREAEQKDYAGLIEKGMQHYNEKVSGAPDLEILHKATTL</sequence>
<organism evidence="2 3">
    <name type="scientific">Carboxylicivirga sediminis</name>
    <dbReference type="NCBI Taxonomy" id="2006564"/>
    <lineage>
        <taxon>Bacteria</taxon>
        <taxon>Pseudomonadati</taxon>
        <taxon>Bacteroidota</taxon>
        <taxon>Bacteroidia</taxon>
        <taxon>Marinilabiliales</taxon>
        <taxon>Marinilabiliaceae</taxon>
        <taxon>Carboxylicivirga</taxon>
    </lineage>
</organism>
<protein>
    <recommendedName>
        <fullName evidence="4">DUF2846 domain-containing protein</fullName>
    </recommendedName>
</protein>
<dbReference type="AlphaFoldDB" id="A0A941F943"/>
<dbReference type="RefSeq" id="WP_212192604.1">
    <property type="nucleotide sequence ID" value="NZ_JAGTAR010000035.1"/>
</dbReference>
<reference evidence="2" key="1">
    <citation type="journal article" date="2018" name="Int. J. Syst. Evol. Microbiol.">
        <title>Carboxylicivirga sediminis sp. nov., isolated from coastal sediment.</title>
        <authorList>
            <person name="Wang F.Q."/>
            <person name="Ren L.H."/>
            <person name="Zou R.J."/>
            <person name="Sun Y.Z."/>
            <person name="Liu X.J."/>
            <person name="Jiang F."/>
            <person name="Liu L.J."/>
        </authorList>
    </citation>
    <scope>NUCLEOTIDE SEQUENCE</scope>
    <source>
        <strain evidence="2">JR1</strain>
    </source>
</reference>
<dbReference type="EMBL" id="JAGTAR010000035">
    <property type="protein sequence ID" value="MBR8537580.1"/>
    <property type="molecule type" value="Genomic_DNA"/>
</dbReference>
<gene>
    <name evidence="2" type="ORF">KDU71_18570</name>
</gene>
<dbReference type="Proteomes" id="UP000679220">
    <property type="component" value="Unassembled WGS sequence"/>
</dbReference>
<accession>A0A941F943</accession>
<name>A0A941F943_9BACT</name>
<evidence type="ECO:0008006" key="4">
    <source>
        <dbReference type="Google" id="ProtNLM"/>
    </source>
</evidence>
<feature type="signal peptide" evidence="1">
    <location>
        <begin position="1"/>
        <end position="21"/>
    </location>
</feature>
<evidence type="ECO:0000313" key="3">
    <source>
        <dbReference type="Proteomes" id="UP000679220"/>
    </source>
</evidence>
<feature type="chain" id="PRO_5037406296" description="DUF2846 domain-containing protein" evidence="1">
    <location>
        <begin position="22"/>
        <end position="179"/>
    </location>
</feature>
<evidence type="ECO:0000313" key="2">
    <source>
        <dbReference type="EMBL" id="MBR8537580.1"/>
    </source>
</evidence>
<keyword evidence="1" id="KW-0732">Signal</keyword>
<evidence type="ECO:0000256" key="1">
    <source>
        <dbReference type="SAM" id="SignalP"/>
    </source>
</evidence>
<comment type="caution">
    <text evidence="2">The sequence shown here is derived from an EMBL/GenBank/DDBJ whole genome shotgun (WGS) entry which is preliminary data.</text>
</comment>
<reference evidence="2" key="2">
    <citation type="submission" date="2021-04" db="EMBL/GenBank/DDBJ databases">
        <authorList>
            <person name="Zhang T."/>
            <person name="Zhang Y."/>
            <person name="Lu D."/>
            <person name="Zuo D."/>
            <person name="Du Z."/>
        </authorList>
    </citation>
    <scope>NUCLEOTIDE SEQUENCE</scope>
    <source>
        <strain evidence="2">JR1</strain>
    </source>
</reference>
<proteinExistence type="predicted"/>
<keyword evidence="3" id="KW-1185">Reference proteome</keyword>